<dbReference type="Proteomes" id="UP001732700">
    <property type="component" value="Chromosome 2C"/>
</dbReference>
<evidence type="ECO:0000313" key="1">
    <source>
        <dbReference type="EnsemblPlants" id="AVESA.00010b.r2.2CG0325670.1.CDS.1"/>
    </source>
</evidence>
<protein>
    <submittedName>
        <fullName evidence="1">Uncharacterized protein</fullName>
    </submittedName>
</protein>
<sequence>MSYNNSSETSKNAESEVEGEFYPLLRKYKDGRIERFISSFVPASREPAANGGVATRDVVIDQGTGVCARLFLPNKAAATGRRLPLIMYVHGGSFCTDSAFSRTYHRYVSSLAASSGSLVVSVEYRLAPEYPIPTAYDDTWSALRWMASLSDPWLSDYANAEKTFLAGDSAGGNIVYNMAVRAAHDEHVMDIEGLIMVQPFFWGVERLPSEEACDGAAVVFPPLWVDRLWPFVTAGNGSNDDPEIDPPDEDLMWVTCRRVLVAVAEKDTLRERGCRFASRMRDYAMVQGNVTVVESEGEDHGFHLFRPLHATSKKLMKSIVQFINQPAGEAGCIQPIVGVPARPFKDIMGYGIRMKRWGDQRSVTIGRPRVSRTGYGVFSNPARPNAYWDQLPTIIPGKDVMKNFF</sequence>
<reference evidence="1" key="1">
    <citation type="submission" date="2021-05" db="EMBL/GenBank/DDBJ databases">
        <authorList>
            <person name="Scholz U."/>
            <person name="Mascher M."/>
            <person name="Fiebig A."/>
        </authorList>
    </citation>
    <scope>NUCLEOTIDE SEQUENCE [LARGE SCALE GENOMIC DNA]</scope>
</reference>
<organism evidence="1 2">
    <name type="scientific">Avena sativa</name>
    <name type="common">Oat</name>
    <dbReference type="NCBI Taxonomy" id="4498"/>
    <lineage>
        <taxon>Eukaryota</taxon>
        <taxon>Viridiplantae</taxon>
        <taxon>Streptophyta</taxon>
        <taxon>Embryophyta</taxon>
        <taxon>Tracheophyta</taxon>
        <taxon>Spermatophyta</taxon>
        <taxon>Magnoliopsida</taxon>
        <taxon>Liliopsida</taxon>
        <taxon>Poales</taxon>
        <taxon>Poaceae</taxon>
        <taxon>BOP clade</taxon>
        <taxon>Pooideae</taxon>
        <taxon>Poodae</taxon>
        <taxon>Poeae</taxon>
        <taxon>Poeae Chloroplast Group 1 (Aveneae type)</taxon>
        <taxon>Aveninae</taxon>
        <taxon>Avena</taxon>
    </lineage>
</organism>
<evidence type="ECO:0000313" key="2">
    <source>
        <dbReference type="Proteomes" id="UP001732700"/>
    </source>
</evidence>
<dbReference type="EnsemblPlants" id="AVESA.00010b.r2.2CG0325670.1">
    <property type="protein sequence ID" value="AVESA.00010b.r2.2CG0325670.1.CDS.1"/>
    <property type="gene ID" value="AVESA.00010b.r2.2CG0325670"/>
</dbReference>
<reference evidence="1" key="2">
    <citation type="submission" date="2025-09" db="UniProtKB">
        <authorList>
            <consortium name="EnsemblPlants"/>
        </authorList>
    </citation>
    <scope>IDENTIFICATION</scope>
</reference>
<proteinExistence type="predicted"/>
<accession>A0ACD5UVD0</accession>
<keyword evidence="2" id="KW-1185">Reference proteome</keyword>
<name>A0ACD5UVD0_AVESA</name>